<dbReference type="InterPro" id="IPR017907">
    <property type="entry name" value="Znf_RING_CS"/>
</dbReference>
<keyword evidence="3" id="KW-0862">Zinc</keyword>
<gene>
    <name evidence="8" type="primary">im:7152348</name>
</gene>
<feature type="domain" description="RING-type" evidence="6">
    <location>
        <begin position="9"/>
        <end position="56"/>
    </location>
</feature>
<dbReference type="GO" id="GO:0016567">
    <property type="term" value="P:protein ubiquitination"/>
    <property type="evidence" value="ECO:0007669"/>
    <property type="project" value="TreeGrafter"/>
</dbReference>
<keyword evidence="7" id="KW-1185">Reference proteome</keyword>
<dbReference type="KEGG" id="char:105898288"/>
<dbReference type="OrthoDB" id="6106880at2759"/>
<dbReference type="PROSITE" id="PS50089">
    <property type="entry name" value="ZF_RING_2"/>
    <property type="match status" value="1"/>
</dbReference>
<dbReference type="SUPFAM" id="SSF57850">
    <property type="entry name" value="RING/U-box"/>
    <property type="match status" value="1"/>
</dbReference>
<evidence type="ECO:0000256" key="1">
    <source>
        <dbReference type="ARBA" id="ARBA00022723"/>
    </source>
</evidence>
<sequence length="181" mass="20874">MVLCEERECSVCYRPYSRSGRIPRVLHCRHTFCVPCLEAMSVPKSGLLTVRCPLCRQMTCVGGGHKLQEVLWVNSRIWDQISDLDIEEEEDEEERERKEAVVEAEENAEDGVREDTEGEEERAEGASGPAECPVSTHYRPRIRLPSFLRKLSFVKQSKERIMPGSNVEMKSWRRLSTEDMI</sequence>
<dbReference type="PROSITE" id="PS00518">
    <property type="entry name" value="ZF_RING_1"/>
    <property type="match status" value="1"/>
</dbReference>
<feature type="compositionally biased region" description="Acidic residues" evidence="5">
    <location>
        <begin position="84"/>
        <end position="94"/>
    </location>
</feature>
<feature type="region of interest" description="Disordered" evidence="5">
    <location>
        <begin position="84"/>
        <end position="135"/>
    </location>
</feature>
<dbReference type="Pfam" id="PF14634">
    <property type="entry name" value="zf-RING_5"/>
    <property type="match status" value="1"/>
</dbReference>
<dbReference type="InterPro" id="IPR001841">
    <property type="entry name" value="Znf_RING"/>
</dbReference>
<evidence type="ECO:0000313" key="7">
    <source>
        <dbReference type="Proteomes" id="UP000515152"/>
    </source>
</evidence>
<keyword evidence="2 4" id="KW-0863">Zinc-finger</keyword>
<evidence type="ECO:0000256" key="3">
    <source>
        <dbReference type="ARBA" id="ARBA00022833"/>
    </source>
</evidence>
<proteinExistence type="predicted"/>
<accession>A0A6P8G438</accession>
<dbReference type="InterPro" id="IPR051435">
    <property type="entry name" value="RING_finger_E3_ubiq-ligases"/>
</dbReference>
<dbReference type="Gene3D" id="3.30.40.10">
    <property type="entry name" value="Zinc/RING finger domain, C3HC4 (zinc finger)"/>
    <property type="match status" value="1"/>
</dbReference>
<organism evidence="7 8">
    <name type="scientific">Clupea harengus</name>
    <name type="common">Atlantic herring</name>
    <dbReference type="NCBI Taxonomy" id="7950"/>
    <lineage>
        <taxon>Eukaryota</taxon>
        <taxon>Metazoa</taxon>
        <taxon>Chordata</taxon>
        <taxon>Craniata</taxon>
        <taxon>Vertebrata</taxon>
        <taxon>Euteleostomi</taxon>
        <taxon>Actinopterygii</taxon>
        <taxon>Neopterygii</taxon>
        <taxon>Teleostei</taxon>
        <taxon>Clupei</taxon>
        <taxon>Clupeiformes</taxon>
        <taxon>Clupeoidei</taxon>
        <taxon>Clupeidae</taxon>
        <taxon>Clupea</taxon>
    </lineage>
</organism>
<dbReference type="GeneID" id="105898288"/>
<protein>
    <submittedName>
        <fullName evidence="8">RING finger protein 227</fullName>
    </submittedName>
</protein>
<dbReference type="InterPro" id="IPR013083">
    <property type="entry name" value="Znf_RING/FYVE/PHD"/>
</dbReference>
<evidence type="ECO:0000256" key="5">
    <source>
        <dbReference type="SAM" id="MobiDB-lite"/>
    </source>
</evidence>
<evidence type="ECO:0000256" key="2">
    <source>
        <dbReference type="ARBA" id="ARBA00022771"/>
    </source>
</evidence>
<dbReference type="RefSeq" id="XP_031430651.1">
    <property type="nucleotide sequence ID" value="XM_031574791.2"/>
</dbReference>
<dbReference type="GO" id="GO:0061630">
    <property type="term" value="F:ubiquitin protein ligase activity"/>
    <property type="evidence" value="ECO:0007669"/>
    <property type="project" value="TreeGrafter"/>
</dbReference>
<dbReference type="GO" id="GO:0008270">
    <property type="term" value="F:zinc ion binding"/>
    <property type="evidence" value="ECO:0007669"/>
    <property type="project" value="UniProtKB-KW"/>
</dbReference>
<name>A0A6P8G438_CLUHA</name>
<dbReference type="PANTHER" id="PTHR22791:SF31">
    <property type="entry name" value="IM:7152348"/>
    <property type="match status" value="1"/>
</dbReference>
<dbReference type="Proteomes" id="UP000515152">
    <property type="component" value="Chromosome 10"/>
</dbReference>
<dbReference type="SMART" id="SM00184">
    <property type="entry name" value="RING"/>
    <property type="match status" value="1"/>
</dbReference>
<evidence type="ECO:0000256" key="4">
    <source>
        <dbReference type="PROSITE-ProRule" id="PRU00175"/>
    </source>
</evidence>
<keyword evidence="1" id="KW-0479">Metal-binding</keyword>
<evidence type="ECO:0000313" key="8">
    <source>
        <dbReference type="RefSeq" id="XP_031430651.1"/>
    </source>
</evidence>
<dbReference type="PANTHER" id="PTHR22791">
    <property type="entry name" value="RING-TYPE DOMAIN-CONTAINING PROTEIN"/>
    <property type="match status" value="1"/>
</dbReference>
<reference evidence="8" key="1">
    <citation type="submission" date="2025-08" db="UniProtKB">
        <authorList>
            <consortium name="RefSeq"/>
        </authorList>
    </citation>
    <scope>IDENTIFICATION</scope>
</reference>
<evidence type="ECO:0000259" key="6">
    <source>
        <dbReference type="PROSITE" id="PS50089"/>
    </source>
</evidence>
<dbReference type="AlphaFoldDB" id="A0A6P8G438"/>